<evidence type="ECO:0000256" key="3">
    <source>
        <dbReference type="ARBA" id="ARBA00022723"/>
    </source>
</evidence>
<evidence type="ECO:0000256" key="6">
    <source>
        <dbReference type="ARBA" id="ARBA00023015"/>
    </source>
</evidence>
<evidence type="ECO:0000256" key="9">
    <source>
        <dbReference type="ARBA" id="ARBA00023242"/>
    </source>
</evidence>
<dbReference type="Proteomes" id="UP001420932">
    <property type="component" value="Unassembled WGS sequence"/>
</dbReference>
<dbReference type="GO" id="GO:0009791">
    <property type="term" value="P:post-embryonic development"/>
    <property type="evidence" value="ECO:0007669"/>
    <property type="project" value="UniProtKB-ARBA"/>
</dbReference>
<keyword evidence="5" id="KW-0862">Zinc</keyword>
<dbReference type="PROSITE" id="PS50808">
    <property type="entry name" value="ZF_BED"/>
    <property type="match status" value="1"/>
</dbReference>
<proteinExistence type="predicted"/>
<evidence type="ECO:0000256" key="10">
    <source>
        <dbReference type="PROSITE-ProRule" id="PRU00027"/>
    </source>
</evidence>
<dbReference type="PANTHER" id="PTHR46481">
    <property type="entry name" value="ZINC FINGER BED DOMAIN-CONTAINING PROTEIN 4"/>
    <property type="match status" value="1"/>
</dbReference>
<dbReference type="InterPro" id="IPR012337">
    <property type="entry name" value="RNaseH-like_sf"/>
</dbReference>
<dbReference type="GO" id="GO:0046983">
    <property type="term" value="F:protein dimerization activity"/>
    <property type="evidence" value="ECO:0007669"/>
    <property type="project" value="InterPro"/>
</dbReference>
<dbReference type="InterPro" id="IPR008906">
    <property type="entry name" value="HATC_C_dom"/>
</dbReference>
<evidence type="ECO:0000256" key="5">
    <source>
        <dbReference type="ARBA" id="ARBA00022833"/>
    </source>
</evidence>
<evidence type="ECO:0000313" key="12">
    <source>
        <dbReference type="EMBL" id="KAK9093502.1"/>
    </source>
</evidence>
<dbReference type="InterPro" id="IPR036236">
    <property type="entry name" value="Znf_C2H2_sf"/>
</dbReference>
<accession>A0AAP0EKQ5</accession>
<evidence type="ECO:0000256" key="2">
    <source>
        <dbReference type="ARBA" id="ARBA00011738"/>
    </source>
</evidence>
<comment type="subunit">
    <text evidence="2">Homodimer.</text>
</comment>
<evidence type="ECO:0000256" key="1">
    <source>
        <dbReference type="ARBA" id="ARBA00004123"/>
    </source>
</evidence>
<dbReference type="InterPro" id="IPR052035">
    <property type="entry name" value="ZnF_BED_domain_contain"/>
</dbReference>
<keyword evidence="8" id="KW-0804">Transcription</keyword>
<dbReference type="GO" id="GO:0008270">
    <property type="term" value="F:zinc ion binding"/>
    <property type="evidence" value="ECO:0007669"/>
    <property type="project" value="UniProtKB-KW"/>
</dbReference>
<sequence>MDQMDQPVIKKDKRLTSVVWNDFERVKRDDIMVAICKHCKKKLSGSSTSGTSHLRNHLNRCLGRFNREINPQLLVVRERKRHRTVELENYKFYQEDIQVAIPFDQEHNHTHLKFDQERSRLDLARMIILHNYPLSMVEHAGFKRFVENLQPLFNSMSSDSAKADCLQIYGKEKQKVSETLNEVPGRISLTVELWTSSQGIRYLCLTAHYISVAWLLEKRVLNFVLVDPGIEHALSESIMACIMDWDINRKLFSITFDSCSSNEDAVIQIRDRLTQNRLLIGNGQLFYVCCAKHVLILLVQDAFDTIYEIIYKIRESIKYVRQSEAVQQKFNELLHQVQANSNNLSLDSLTQWVSTYSMIEAAVEKRSAFSHLQDCDSGYTIALSATEWEKAIDITRYLKTFVQVNNVLSSANLQTSNHYFPEISDIHLNLIDWAKSSSSIGSVALKSKCKFDAYWNICSLKLAIAAILDPRFKMKLVEYYYLQIYGNDTSEQLNHVADAFRDLYNEYSICSTLASLDQGLPCEAHNSGMVNGAFSSGNVNKDRLGGFDKFLHDNSDSSYQMKSELDKYLEEPVFPRNMDFDVLSWWKVNSPKFPILSMMARDVLGIPMSSTIVPVTSENGGRVLDSDRSSLSPDILQALICTHDWLRS</sequence>
<protein>
    <recommendedName>
        <fullName evidence="11">BED-type domain-containing protein</fullName>
    </recommendedName>
</protein>
<dbReference type="EMBL" id="JBBNAF010000012">
    <property type="protein sequence ID" value="KAK9093502.1"/>
    <property type="molecule type" value="Genomic_DNA"/>
</dbReference>
<evidence type="ECO:0000313" key="13">
    <source>
        <dbReference type="Proteomes" id="UP001420932"/>
    </source>
</evidence>
<keyword evidence="3" id="KW-0479">Metal-binding</keyword>
<dbReference type="SMART" id="SM00614">
    <property type="entry name" value="ZnF_BED"/>
    <property type="match status" value="1"/>
</dbReference>
<dbReference type="InterPro" id="IPR025525">
    <property type="entry name" value="hAT-like_transposase_RNase-H"/>
</dbReference>
<keyword evidence="6" id="KW-0805">Transcription regulation</keyword>
<evidence type="ECO:0000259" key="11">
    <source>
        <dbReference type="PROSITE" id="PS50808"/>
    </source>
</evidence>
<evidence type="ECO:0000256" key="8">
    <source>
        <dbReference type="ARBA" id="ARBA00023163"/>
    </source>
</evidence>
<reference evidence="12 13" key="1">
    <citation type="submission" date="2024-01" db="EMBL/GenBank/DDBJ databases">
        <title>Genome assemblies of Stephania.</title>
        <authorList>
            <person name="Yang L."/>
        </authorList>
    </citation>
    <scope>NUCLEOTIDE SEQUENCE [LARGE SCALE GENOMIC DNA]</scope>
    <source>
        <strain evidence="12">YNDBR</strain>
        <tissue evidence="12">Leaf</tissue>
    </source>
</reference>
<name>A0AAP0EKQ5_9MAGN</name>
<dbReference type="Pfam" id="PF02892">
    <property type="entry name" value="zf-BED"/>
    <property type="match status" value="1"/>
</dbReference>
<feature type="domain" description="BED-type" evidence="11">
    <location>
        <begin position="14"/>
        <end position="69"/>
    </location>
</feature>
<keyword evidence="4 10" id="KW-0863">Zinc-finger</keyword>
<comment type="subcellular location">
    <subcellularLocation>
        <location evidence="1">Nucleus</location>
    </subcellularLocation>
</comment>
<evidence type="ECO:0000256" key="4">
    <source>
        <dbReference type="ARBA" id="ARBA00022771"/>
    </source>
</evidence>
<dbReference type="AlphaFoldDB" id="A0AAP0EKQ5"/>
<dbReference type="GO" id="GO:0003677">
    <property type="term" value="F:DNA binding"/>
    <property type="evidence" value="ECO:0007669"/>
    <property type="project" value="UniProtKB-KW"/>
</dbReference>
<keyword evidence="7" id="KW-0238">DNA-binding</keyword>
<dbReference type="PANTHER" id="PTHR46481:SF10">
    <property type="entry name" value="ZINC FINGER BED DOMAIN-CONTAINING PROTEIN 39"/>
    <property type="match status" value="1"/>
</dbReference>
<keyword evidence="13" id="KW-1185">Reference proteome</keyword>
<dbReference type="Pfam" id="PF05699">
    <property type="entry name" value="Dimer_Tnp_hAT"/>
    <property type="match status" value="1"/>
</dbReference>
<keyword evidence="9" id="KW-0539">Nucleus</keyword>
<evidence type="ECO:0000256" key="7">
    <source>
        <dbReference type="ARBA" id="ARBA00023125"/>
    </source>
</evidence>
<comment type="caution">
    <text evidence="12">The sequence shown here is derived from an EMBL/GenBank/DDBJ whole genome shotgun (WGS) entry which is preliminary data.</text>
</comment>
<dbReference type="InterPro" id="IPR003656">
    <property type="entry name" value="Znf_BED"/>
</dbReference>
<dbReference type="SUPFAM" id="SSF57667">
    <property type="entry name" value="beta-beta-alpha zinc fingers"/>
    <property type="match status" value="1"/>
</dbReference>
<dbReference type="SUPFAM" id="SSF53098">
    <property type="entry name" value="Ribonuclease H-like"/>
    <property type="match status" value="1"/>
</dbReference>
<dbReference type="Pfam" id="PF14372">
    <property type="entry name" value="hAT-like_RNase-H"/>
    <property type="match status" value="1"/>
</dbReference>
<gene>
    <name evidence="12" type="ORF">Syun_028413</name>
</gene>
<dbReference type="GO" id="GO:0005634">
    <property type="term" value="C:nucleus"/>
    <property type="evidence" value="ECO:0007669"/>
    <property type="project" value="UniProtKB-SubCell"/>
</dbReference>
<organism evidence="12 13">
    <name type="scientific">Stephania yunnanensis</name>
    <dbReference type="NCBI Taxonomy" id="152371"/>
    <lineage>
        <taxon>Eukaryota</taxon>
        <taxon>Viridiplantae</taxon>
        <taxon>Streptophyta</taxon>
        <taxon>Embryophyta</taxon>
        <taxon>Tracheophyta</taxon>
        <taxon>Spermatophyta</taxon>
        <taxon>Magnoliopsida</taxon>
        <taxon>Ranunculales</taxon>
        <taxon>Menispermaceae</taxon>
        <taxon>Menispermoideae</taxon>
        <taxon>Cissampelideae</taxon>
        <taxon>Stephania</taxon>
    </lineage>
</organism>